<evidence type="ECO:0000313" key="1">
    <source>
        <dbReference type="EMBL" id="CAG6596505.1"/>
    </source>
</evidence>
<dbReference type="EMBL" id="HBUE01336886">
    <property type="protein sequence ID" value="CAG6596504.1"/>
    <property type="molecule type" value="Transcribed_RNA"/>
</dbReference>
<accession>A0A8D8KTA6</accession>
<dbReference type="EMBL" id="HBUE01230102">
    <property type="protein sequence ID" value="CAG6544371.1"/>
    <property type="molecule type" value="Transcribed_RNA"/>
</dbReference>
<name>A0A8D8KTA6_CULPI</name>
<dbReference type="EMBL" id="HBUE01230101">
    <property type="protein sequence ID" value="CAG6544370.1"/>
    <property type="molecule type" value="Transcribed_RNA"/>
</dbReference>
<proteinExistence type="predicted"/>
<organism evidence="1">
    <name type="scientific">Culex pipiens</name>
    <name type="common">House mosquito</name>
    <dbReference type="NCBI Taxonomy" id="7175"/>
    <lineage>
        <taxon>Eukaryota</taxon>
        <taxon>Metazoa</taxon>
        <taxon>Ecdysozoa</taxon>
        <taxon>Arthropoda</taxon>
        <taxon>Hexapoda</taxon>
        <taxon>Insecta</taxon>
        <taxon>Pterygota</taxon>
        <taxon>Neoptera</taxon>
        <taxon>Endopterygota</taxon>
        <taxon>Diptera</taxon>
        <taxon>Nematocera</taxon>
        <taxon>Culicoidea</taxon>
        <taxon>Culicidae</taxon>
        <taxon>Culicinae</taxon>
        <taxon>Culicini</taxon>
        <taxon>Culex</taxon>
        <taxon>Culex</taxon>
    </lineage>
</organism>
<reference evidence="1" key="1">
    <citation type="submission" date="2021-05" db="EMBL/GenBank/DDBJ databases">
        <authorList>
            <person name="Alioto T."/>
            <person name="Alioto T."/>
            <person name="Gomez Garrido J."/>
        </authorList>
    </citation>
    <scope>NUCLEOTIDE SEQUENCE</scope>
</reference>
<protein>
    <submittedName>
        <fullName evidence="1">(northern house mosquito) hypothetical protein</fullName>
    </submittedName>
</protein>
<sequence>MTDHIYALLRHQPMTATLQLENYSSCAALSSFGAPPEVVVSLKSKFAIENDLTQPSTSKNHVFIILISRLFSTAGQTDPEMIQLDFEENLEETEGVSQSVIKY</sequence>
<dbReference type="EMBL" id="HBUE01336887">
    <property type="protein sequence ID" value="CAG6596505.1"/>
    <property type="molecule type" value="Transcribed_RNA"/>
</dbReference>
<dbReference type="AlphaFoldDB" id="A0A8D8KTA6"/>